<feature type="compositionally biased region" description="Basic and acidic residues" evidence="1">
    <location>
        <begin position="552"/>
        <end position="565"/>
    </location>
</feature>
<feature type="compositionally biased region" description="Basic residues" evidence="1">
    <location>
        <begin position="124"/>
        <end position="133"/>
    </location>
</feature>
<proteinExistence type="predicted"/>
<evidence type="ECO:0000313" key="2">
    <source>
        <dbReference type="EMBL" id="RUS91157.1"/>
    </source>
</evidence>
<feature type="region of interest" description="Disordered" evidence="1">
    <location>
        <begin position="209"/>
        <end position="229"/>
    </location>
</feature>
<feature type="compositionally biased region" description="Low complexity" evidence="1">
    <location>
        <begin position="461"/>
        <end position="483"/>
    </location>
</feature>
<comment type="caution">
    <text evidence="2">The sequence shown here is derived from an EMBL/GenBank/DDBJ whole genome shotgun (WGS) entry which is preliminary data.</text>
</comment>
<feature type="region of interest" description="Disordered" evidence="1">
    <location>
        <begin position="427"/>
        <end position="504"/>
    </location>
</feature>
<feature type="compositionally biased region" description="Low complexity" evidence="1">
    <location>
        <begin position="427"/>
        <end position="450"/>
    </location>
</feature>
<feature type="compositionally biased region" description="Low complexity" evidence="1">
    <location>
        <begin position="599"/>
        <end position="611"/>
    </location>
</feature>
<feature type="compositionally biased region" description="Low complexity" evidence="1">
    <location>
        <begin position="493"/>
        <end position="503"/>
    </location>
</feature>
<feature type="region of interest" description="Disordered" evidence="1">
    <location>
        <begin position="276"/>
        <end position="397"/>
    </location>
</feature>
<reference evidence="2 3" key="1">
    <citation type="submission" date="2019-01" db="EMBL/GenBank/DDBJ databases">
        <title>A draft genome assembly of the solar-powered sea slug Elysia chlorotica.</title>
        <authorList>
            <person name="Cai H."/>
            <person name="Li Q."/>
            <person name="Fang X."/>
            <person name="Li J."/>
            <person name="Curtis N.E."/>
            <person name="Altenburger A."/>
            <person name="Shibata T."/>
            <person name="Feng M."/>
            <person name="Maeda T."/>
            <person name="Schwartz J.A."/>
            <person name="Shigenobu S."/>
            <person name="Lundholm N."/>
            <person name="Nishiyama T."/>
            <person name="Yang H."/>
            <person name="Hasebe M."/>
            <person name="Li S."/>
            <person name="Pierce S.K."/>
            <person name="Wang J."/>
        </authorList>
    </citation>
    <scope>NUCLEOTIDE SEQUENCE [LARGE SCALE GENOMIC DNA]</scope>
    <source>
        <strain evidence="2">EC2010</strain>
        <tissue evidence="2">Whole organism of an adult</tissue>
    </source>
</reference>
<feature type="compositionally biased region" description="Gly residues" evidence="1">
    <location>
        <begin position="147"/>
        <end position="166"/>
    </location>
</feature>
<gene>
    <name evidence="2" type="ORF">EGW08_001070</name>
</gene>
<feature type="compositionally biased region" description="Low complexity" evidence="1">
    <location>
        <begin position="379"/>
        <end position="388"/>
    </location>
</feature>
<accession>A0A3S1CFB9</accession>
<protein>
    <submittedName>
        <fullName evidence="2">Uncharacterized protein</fullName>
    </submittedName>
</protein>
<dbReference type="OrthoDB" id="6152307at2759"/>
<feature type="region of interest" description="Disordered" evidence="1">
    <location>
        <begin position="39"/>
        <end position="60"/>
    </location>
</feature>
<organism evidence="2 3">
    <name type="scientific">Elysia chlorotica</name>
    <name type="common">Eastern emerald elysia</name>
    <name type="synonym">Sea slug</name>
    <dbReference type="NCBI Taxonomy" id="188477"/>
    <lineage>
        <taxon>Eukaryota</taxon>
        <taxon>Metazoa</taxon>
        <taxon>Spiralia</taxon>
        <taxon>Lophotrochozoa</taxon>
        <taxon>Mollusca</taxon>
        <taxon>Gastropoda</taxon>
        <taxon>Heterobranchia</taxon>
        <taxon>Euthyneura</taxon>
        <taxon>Panpulmonata</taxon>
        <taxon>Sacoglossa</taxon>
        <taxon>Placobranchoidea</taxon>
        <taxon>Plakobranchidae</taxon>
        <taxon>Elysia</taxon>
    </lineage>
</organism>
<evidence type="ECO:0000313" key="3">
    <source>
        <dbReference type="Proteomes" id="UP000271974"/>
    </source>
</evidence>
<feature type="region of interest" description="Disordered" evidence="1">
    <location>
        <begin position="520"/>
        <end position="568"/>
    </location>
</feature>
<feature type="compositionally biased region" description="Basic residues" evidence="1">
    <location>
        <begin position="294"/>
        <end position="305"/>
    </location>
</feature>
<dbReference type="EMBL" id="RQTK01000017">
    <property type="protein sequence ID" value="RUS91157.1"/>
    <property type="molecule type" value="Genomic_DNA"/>
</dbReference>
<sequence>MPRKRTAFQTLARTISLMRGMGGGGGSALARATQRRSPVFGHHNGSAAHSPAGTPPHGPGCVRDGEAGGGGCINSILLPINQRYLASKGYYHQQGWPKGTYVEPEEEAQLNTLVEEPRADATSRRRMFHKTRSQRQNWSLCESGDNENGGLGGAAGGEGEGAGGSEAGNVRASSGGGRGEWFTKSMDDSLSHDEGVRARIDSVGQNTFFSTTTEESSTDSLDAAGSETERALEEIRRQYHESQKAERKESEELFFPKRRSDKKASFGDLLESSNIGVFQEEDSEENVENPVSKRSGHHHHHHHRNGTVDLTGPNRIRVSSDGDDEGAGGSLLLPDDTNRSNNYFISPVSSRQTTVEKSPTLPGSHEEDNPPQHGTTDSNDNNNNNNNKNQEESEKMVASNNIANLQERRDGQDSSGSGDVKIIVSSFSSSGGMSTTSSSWGSESKSFSSSPDISKAGAGPNSSNNNNNSSKSNSSNKSSSSNKLTVERRQQASSDSGSSSSGGTAVGVLLSTECDLMDGATPRNCLSEESDGITDRDSISRTHSPCGFPSRQTRDVSRSGRRREASLTTSCCQTSEADFLLVSQAEMGEAVNATVRRSSSAFGLSSGRSQGRTGGGAMPHAPKLGEVLLQEGLREESRREEDGAGDDHGENSKYRLSPLPTSINPLELMRRLRHSQ</sequence>
<feature type="region of interest" description="Disordered" evidence="1">
    <location>
        <begin position="118"/>
        <end position="189"/>
    </location>
</feature>
<feature type="compositionally biased region" description="Basic and acidic residues" evidence="1">
    <location>
        <begin position="632"/>
        <end position="653"/>
    </location>
</feature>
<evidence type="ECO:0000256" key="1">
    <source>
        <dbReference type="SAM" id="MobiDB-lite"/>
    </source>
</evidence>
<feature type="region of interest" description="Disordered" evidence="1">
    <location>
        <begin position="599"/>
        <end position="676"/>
    </location>
</feature>
<dbReference type="Proteomes" id="UP000271974">
    <property type="component" value="Unassembled WGS sequence"/>
</dbReference>
<feature type="compositionally biased region" description="Polar residues" evidence="1">
    <location>
        <begin position="339"/>
        <end position="357"/>
    </location>
</feature>
<name>A0A3S1CFB9_ELYCH</name>
<feature type="non-terminal residue" evidence="2">
    <location>
        <position position="676"/>
    </location>
</feature>
<dbReference type="AlphaFoldDB" id="A0A3S1CFB9"/>
<keyword evidence="3" id="KW-1185">Reference proteome</keyword>